<keyword evidence="10" id="KW-1185">Reference proteome</keyword>
<feature type="region of interest" description="Disordered" evidence="7">
    <location>
        <begin position="1"/>
        <end position="54"/>
    </location>
</feature>
<dbReference type="PROSITE" id="PS50114">
    <property type="entry name" value="GATA_ZN_FINGER_2"/>
    <property type="match status" value="2"/>
</dbReference>
<dbReference type="PRINTS" id="PR00619">
    <property type="entry name" value="GATAZNFINGER"/>
</dbReference>
<comment type="caution">
    <text evidence="9">The sequence shown here is derived from an EMBL/GenBank/DDBJ whole genome shotgun (WGS) entry which is preliminary data.</text>
</comment>
<dbReference type="GO" id="GO:0045165">
    <property type="term" value="P:cell fate commitment"/>
    <property type="evidence" value="ECO:0007669"/>
    <property type="project" value="TreeGrafter"/>
</dbReference>
<dbReference type="PANTHER" id="PTHR10071">
    <property type="entry name" value="TRANSCRIPTION FACTOR GATA FAMILY MEMBER"/>
    <property type="match status" value="1"/>
</dbReference>
<evidence type="ECO:0000256" key="5">
    <source>
        <dbReference type="ARBA" id="ARBA00023242"/>
    </source>
</evidence>
<evidence type="ECO:0000256" key="6">
    <source>
        <dbReference type="PROSITE-ProRule" id="PRU00094"/>
    </source>
</evidence>
<sequence>MGSNPKRPHYTSRSSSDYVPHAPYNAPNQAGNSYPNSVQQQFPSGYGTYNPSSQQSQLDFAHGMLSSADSIQYHQSSALNPYSEYPGTPGAYIHGSVLGTHPTSHQPYTPNSLDEYIMTVGGPPPPSSPIIPYNYAPPPLPSAEAFSAASSNVLTAARNLPPSGEPRDPQTHEPLCNACGVYVQQRRLQRPQQLIDADLPNAAEDEGSEVAPQGPECSHCHARETSVWRRDPEGNLVCNACGVYDRSKGVKRPLDKVKSGKIRPRTRT</sequence>
<organism evidence="9 10">
    <name type="scientific">Favolaschia claudopus</name>
    <dbReference type="NCBI Taxonomy" id="2862362"/>
    <lineage>
        <taxon>Eukaryota</taxon>
        <taxon>Fungi</taxon>
        <taxon>Dikarya</taxon>
        <taxon>Basidiomycota</taxon>
        <taxon>Agaricomycotina</taxon>
        <taxon>Agaricomycetes</taxon>
        <taxon>Agaricomycetidae</taxon>
        <taxon>Agaricales</taxon>
        <taxon>Marasmiineae</taxon>
        <taxon>Mycenaceae</taxon>
        <taxon>Favolaschia</taxon>
    </lineage>
</organism>
<dbReference type="InterPro" id="IPR039355">
    <property type="entry name" value="Transcription_factor_GATA"/>
</dbReference>
<dbReference type="SMART" id="SM00401">
    <property type="entry name" value="ZnF_GATA"/>
    <property type="match status" value="1"/>
</dbReference>
<dbReference type="GO" id="GO:0008270">
    <property type="term" value="F:zinc ion binding"/>
    <property type="evidence" value="ECO:0007669"/>
    <property type="project" value="UniProtKB-KW"/>
</dbReference>
<proteinExistence type="predicted"/>
<dbReference type="GO" id="GO:0000122">
    <property type="term" value="P:negative regulation of transcription by RNA polymerase II"/>
    <property type="evidence" value="ECO:0007669"/>
    <property type="project" value="TreeGrafter"/>
</dbReference>
<evidence type="ECO:0000313" key="10">
    <source>
        <dbReference type="Proteomes" id="UP001362999"/>
    </source>
</evidence>
<accession>A0AAV9Z5H8</accession>
<evidence type="ECO:0000256" key="1">
    <source>
        <dbReference type="ARBA" id="ARBA00004123"/>
    </source>
</evidence>
<evidence type="ECO:0000313" key="9">
    <source>
        <dbReference type="EMBL" id="KAK6971773.1"/>
    </source>
</evidence>
<dbReference type="Gene3D" id="3.30.50.10">
    <property type="entry name" value="Erythroid Transcription Factor GATA-1, subunit A"/>
    <property type="match status" value="1"/>
</dbReference>
<dbReference type="AlphaFoldDB" id="A0AAV9Z5H8"/>
<reference evidence="9 10" key="1">
    <citation type="journal article" date="2024" name="J Genomics">
        <title>Draft genome sequencing and assembly of Favolaschia claudopus CIRM-BRFM 2984 isolated from oak limbs.</title>
        <authorList>
            <person name="Navarro D."/>
            <person name="Drula E."/>
            <person name="Chaduli D."/>
            <person name="Cazenave R."/>
            <person name="Ahrendt S."/>
            <person name="Wang J."/>
            <person name="Lipzen A."/>
            <person name="Daum C."/>
            <person name="Barry K."/>
            <person name="Grigoriev I.V."/>
            <person name="Favel A."/>
            <person name="Rosso M.N."/>
            <person name="Martin F."/>
        </authorList>
    </citation>
    <scope>NUCLEOTIDE SEQUENCE [LARGE SCALE GENOMIC DNA]</scope>
    <source>
        <strain evidence="9 10">CIRM-BRFM 2984</strain>
    </source>
</reference>
<protein>
    <submittedName>
        <fullName evidence="9">GATA zinc finger domain-containing protein</fullName>
    </submittedName>
</protein>
<dbReference type="Pfam" id="PF00320">
    <property type="entry name" value="GATA"/>
    <property type="match status" value="1"/>
</dbReference>
<dbReference type="GO" id="GO:0045944">
    <property type="term" value="P:positive regulation of transcription by RNA polymerase II"/>
    <property type="evidence" value="ECO:0007669"/>
    <property type="project" value="TreeGrafter"/>
</dbReference>
<dbReference type="InterPro" id="IPR000679">
    <property type="entry name" value="Znf_GATA"/>
</dbReference>
<dbReference type="EMBL" id="JAWWNJ010000205">
    <property type="protein sequence ID" value="KAK6971773.1"/>
    <property type="molecule type" value="Genomic_DNA"/>
</dbReference>
<dbReference type="InterPro" id="IPR013088">
    <property type="entry name" value="Znf_NHR/GATA"/>
</dbReference>
<evidence type="ECO:0000256" key="4">
    <source>
        <dbReference type="ARBA" id="ARBA00022833"/>
    </source>
</evidence>
<dbReference type="GO" id="GO:0000981">
    <property type="term" value="F:DNA-binding transcription factor activity, RNA polymerase II-specific"/>
    <property type="evidence" value="ECO:0007669"/>
    <property type="project" value="TreeGrafter"/>
</dbReference>
<evidence type="ECO:0000259" key="8">
    <source>
        <dbReference type="PROSITE" id="PS50114"/>
    </source>
</evidence>
<feature type="compositionally biased region" description="Basic residues" evidence="7">
    <location>
        <begin position="1"/>
        <end position="10"/>
    </location>
</feature>
<feature type="compositionally biased region" description="Polar residues" evidence="7">
    <location>
        <begin position="26"/>
        <end position="54"/>
    </location>
</feature>
<gene>
    <name evidence="9" type="ORF">R3P38DRAFT_2813540</name>
</gene>
<evidence type="ECO:0000256" key="3">
    <source>
        <dbReference type="ARBA" id="ARBA00022771"/>
    </source>
</evidence>
<keyword evidence="2" id="KW-0479">Metal-binding</keyword>
<keyword evidence="5" id="KW-0539">Nucleus</keyword>
<dbReference type="PANTHER" id="PTHR10071:SF281">
    <property type="entry name" value="BOX A-BINDING FACTOR-RELATED"/>
    <property type="match status" value="1"/>
</dbReference>
<name>A0AAV9Z5H8_9AGAR</name>
<feature type="domain" description="GATA-type" evidence="8">
    <location>
        <begin position="167"/>
        <end position="191"/>
    </location>
</feature>
<evidence type="ECO:0000256" key="7">
    <source>
        <dbReference type="SAM" id="MobiDB-lite"/>
    </source>
</evidence>
<dbReference type="GO" id="GO:0005634">
    <property type="term" value="C:nucleus"/>
    <property type="evidence" value="ECO:0007669"/>
    <property type="project" value="UniProtKB-SubCell"/>
</dbReference>
<evidence type="ECO:0000256" key="2">
    <source>
        <dbReference type="ARBA" id="ARBA00022723"/>
    </source>
</evidence>
<keyword evidence="4" id="KW-0862">Zinc</keyword>
<dbReference type="CDD" id="cd00202">
    <property type="entry name" value="ZnF_GATA"/>
    <property type="match status" value="1"/>
</dbReference>
<comment type="subcellular location">
    <subcellularLocation>
        <location evidence="1">Nucleus</location>
    </subcellularLocation>
</comment>
<dbReference type="GO" id="GO:0000978">
    <property type="term" value="F:RNA polymerase II cis-regulatory region sequence-specific DNA binding"/>
    <property type="evidence" value="ECO:0007669"/>
    <property type="project" value="TreeGrafter"/>
</dbReference>
<dbReference type="SUPFAM" id="SSF57716">
    <property type="entry name" value="Glucocorticoid receptor-like (DNA-binding domain)"/>
    <property type="match status" value="1"/>
</dbReference>
<feature type="domain" description="GATA-type" evidence="8">
    <location>
        <begin position="211"/>
        <end position="265"/>
    </location>
</feature>
<dbReference type="PROSITE" id="PS00344">
    <property type="entry name" value="GATA_ZN_FINGER_1"/>
    <property type="match status" value="1"/>
</dbReference>
<dbReference type="Proteomes" id="UP001362999">
    <property type="component" value="Unassembled WGS sequence"/>
</dbReference>
<keyword evidence="3 6" id="KW-0863">Zinc-finger</keyword>